<dbReference type="InterPro" id="IPR025669">
    <property type="entry name" value="AAA_dom"/>
</dbReference>
<evidence type="ECO:0000259" key="1">
    <source>
        <dbReference type="Pfam" id="PF13614"/>
    </source>
</evidence>
<dbReference type="InterPro" id="IPR050678">
    <property type="entry name" value="DNA_Partitioning_ATPase"/>
</dbReference>
<dbReference type="RefSeq" id="WP_069944754.1">
    <property type="nucleotide sequence ID" value="NZ_JBMQEX010000001.1"/>
</dbReference>
<accession>A0AB36FS52</accession>
<organism evidence="2 3">
    <name type="scientific">Alteromonas macleodii</name>
    <name type="common">Pseudoalteromonas macleodii</name>
    <dbReference type="NCBI Taxonomy" id="28108"/>
    <lineage>
        <taxon>Bacteria</taxon>
        <taxon>Pseudomonadati</taxon>
        <taxon>Pseudomonadota</taxon>
        <taxon>Gammaproteobacteria</taxon>
        <taxon>Alteromonadales</taxon>
        <taxon>Alteromonadaceae</taxon>
        <taxon>Alteromonas/Salinimonas group</taxon>
        <taxon>Alteromonas</taxon>
    </lineage>
</organism>
<reference evidence="2 3" key="1">
    <citation type="submission" date="2016-09" db="EMBL/GenBank/DDBJ databases">
        <title>Draft Genome Sequence of four Alteromonas macleodii strains isolated from copper coupons and grown long-term at elevated copper levels.</title>
        <authorList>
            <person name="Cusick K."/>
            <person name="Dale J."/>
            <person name="Little B."/>
            <person name="Biffinger J."/>
        </authorList>
    </citation>
    <scope>NUCLEOTIDE SEQUENCE [LARGE SCALE GENOMIC DNA]</scope>
    <source>
        <strain evidence="2 3">KCP01</strain>
    </source>
</reference>
<dbReference type="InterPro" id="IPR027417">
    <property type="entry name" value="P-loop_NTPase"/>
</dbReference>
<protein>
    <submittedName>
        <fullName evidence="2">CobQ/CobB/MinD/ParA nucleotide binding domain protein</fullName>
    </submittedName>
</protein>
<keyword evidence="3" id="KW-1185">Reference proteome</keyword>
<dbReference type="Pfam" id="PF13614">
    <property type="entry name" value="AAA_31"/>
    <property type="match status" value="1"/>
</dbReference>
<dbReference type="Proteomes" id="UP000095392">
    <property type="component" value="Unassembled WGS sequence"/>
</dbReference>
<proteinExistence type="predicted"/>
<name>A0AB36FS52_ALTMA</name>
<gene>
    <name evidence="2" type="ORF">BFV95_3062</name>
</gene>
<comment type="caution">
    <text evidence="2">The sequence shown here is derived from an EMBL/GenBank/DDBJ whole genome shotgun (WGS) entry which is preliminary data.</text>
</comment>
<evidence type="ECO:0000313" key="2">
    <source>
        <dbReference type="EMBL" id="OES30313.1"/>
    </source>
</evidence>
<dbReference type="Gene3D" id="3.40.50.300">
    <property type="entry name" value="P-loop containing nucleotide triphosphate hydrolases"/>
    <property type="match status" value="1"/>
</dbReference>
<sequence length="244" mass="26871">MRVITVANRKGGTAKTTTVVNLAYGFAQANKRVIVLDLDNQGHVMHGLKALGCVQQSDITELPLNTFFTSIVKCADSIYATDVDTCNANTNEEITLDVLRNWCDSEAVTKHFDIVLIDTPPTLSPQLMAALSAATDIIIPATPLPLASDGVQKLLNACRNAMAERKFRATKLTILPVMVEQNLKLHRQELSNWYGRYGRSKVLNPIRKSIKLAEAFAENKPVFAYAPNSRGAHDYTELCKQLIG</sequence>
<dbReference type="PIRSF" id="PIRSF009320">
    <property type="entry name" value="Nuc_binding_HP_1000"/>
    <property type="match status" value="1"/>
</dbReference>
<evidence type="ECO:0000313" key="3">
    <source>
        <dbReference type="Proteomes" id="UP000095392"/>
    </source>
</evidence>
<dbReference type="EMBL" id="MIPY01000020">
    <property type="protein sequence ID" value="OES30313.1"/>
    <property type="molecule type" value="Genomic_DNA"/>
</dbReference>
<dbReference type="CDD" id="cd02042">
    <property type="entry name" value="ParAB_family"/>
    <property type="match status" value="1"/>
</dbReference>
<dbReference type="SUPFAM" id="SSF52540">
    <property type="entry name" value="P-loop containing nucleoside triphosphate hydrolases"/>
    <property type="match status" value="1"/>
</dbReference>
<dbReference type="PANTHER" id="PTHR13696:SF99">
    <property type="entry name" value="COBYRINIC ACID AC-DIAMIDE SYNTHASE"/>
    <property type="match status" value="1"/>
</dbReference>
<dbReference type="PANTHER" id="PTHR13696">
    <property type="entry name" value="P-LOOP CONTAINING NUCLEOSIDE TRIPHOSPHATE HYDROLASE"/>
    <property type="match status" value="1"/>
</dbReference>
<feature type="domain" description="AAA" evidence="1">
    <location>
        <begin position="1"/>
        <end position="162"/>
    </location>
</feature>
<dbReference type="AlphaFoldDB" id="A0AB36FS52"/>